<dbReference type="SUPFAM" id="SSF57829">
    <property type="entry name" value="Zn-binding ribosomal proteins"/>
    <property type="match status" value="1"/>
</dbReference>
<dbReference type="InParanoid" id="A0A0L0HTQ3"/>
<reference evidence="7 8" key="1">
    <citation type="submission" date="2009-08" db="EMBL/GenBank/DDBJ databases">
        <title>The Genome Sequence of Spizellomyces punctatus strain DAOM BR117.</title>
        <authorList>
            <consortium name="The Broad Institute Genome Sequencing Platform"/>
            <person name="Russ C."/>
            <person name="Cuomo C."/>
            <person name="Shea T."/>
            <person name="Young S.K."/>
            <person name="Zeng Q."/>
            <person name="Koehrsen M."/>
            <person name="Haas B."/>
            <person name="Borodovsky M."/>
            <person name="Guigo R."/>
            <person name="Alvarado L."/>
            <person name="Berlin A."/>
            <person name="Bochicchio J."/>
            <person name="Borenstein D."/>
            <person name="Chapman S."/>
            <person name="Chen Z."/>
            <person name="Engels R."/>
            <person name="Freedman E."/>
            <person name="Gellesch M."/>
            <person name="Goldberg J."/>
            <person name="Griggs A."/>
            <person name="Gujja S."/>
            <person name="Heiman D."/>
            <person name="Hepburn T."/>
            <person name="Howarth C."/>
            <person name="Jen D."/>
            <person name="Larson L."/>
            <person name="Lewis B."/>
            <person name="Mehta T."/>
            <person name="Park D."/>
            <person name="Pearson M."/>
            <person name="Roberts A."/>
            <person name="Saif S."/>
            <person name="Shenoy N."/>
            <person name="Sisk P."/>
            <person name="Stolte C."/>
            <person name="Sykes S."/>
            <person name="Thomson T."/>
            <person name="Walk T."/>
            <person name="White J."/>
            <person name="Yandava C."/>
            <person name="Burger G."/>
            <person name="Gray M.W."/>
            <person name="Holland P.W.H."/>
            <person name="King N."/>
            <person name="Lang F.B.F."/>
            <person name="Roger A.J."/>
            <person name="Ruiz-Trillo I."/>
            <person name="Lander E."/>
            <person name="Nusbaum C."/>
        </authorList>
    </citation>
    <scope>NUCLEOTIDE SEQUENCE [LARGE SCALE GENOMIC DNA]</scope>
    <source>
        <strain evidence="7 8">DAOM BR117</strain>
    </source>
</reference>
<dbReference type="InterPro" id="IPR038584">
    <property type="entry name" value="Ribosomal_bL33_sf"/>
</dbReference>
<evidence type="ECO:0000256" key="6">
    <source>
        <dbReference type="ARBA" id="ARBA00035275"/>
    </source>
</evidence>
<dbReference type="GeneID" id="27691972"/>
<dbReference type="VEuPathDB" id="FungiDB:SPPG_08847"/>
<evidence type="ECO:0000313" key="7">
    <source>
        <dbReference type="EMBL" id="KND04721.1"/>
    </source>
</evidence>
<dbReference type="InterPro" id="IPR052008">
    <property type="entry name" value="Mitoribosomal_protein_bL33"/>
</dbReference>
<keyword evidence="4" id="KW-0496">Mitochondrion</keyword>
<evidence type="ECO:0000256" key="4">
    <source>
        <dbReference type="ARBA" id="ARBA00023128"/>
    </source>
</evidence>
<dbReference type="OrthoDB" id="275534at2759"/>
<dbReference type="GO" id="GO:0006412">
    <property type="term" value="P:translation"/>
    <property type="evidence" value="ECO:0007669"/>
    <property type="project" value="InterPro"/>
</dbReference>
<evidence type="ECO:0000256" key="1">
    <source>
        <dbReference type="ARBA" id="ARBA00004173"/>
    </source>
</evidence>
<dbReference type="PANTHER" id="PTHR47037:SF1">
    <property type="entry name" value="LARGE RIBOSOMAL SUBUNIT PROTEIN BL33M"/>
    <property type="match status" value="1"/>
</dbReference>
<dbReference type="STRING" id="645134.A0A0L0HTQ3"/>
<evidence type="ECO:0000256" key="2">
    <source>
        <dbReference type="ARBA" id="ARBA00007596"/>
    </source>
</evidence>
<dbReference type="OMA" id="TCFNVKR"/>
<dbReference type="AlphaFoldDB" id="A0A0L0HTQ3"/>
<protein>
    <recommendedName>
        <fullName evidence="6">Large ribosomal subunit protein bL33m</fullName>
    </recommendedName>
</protein>
<keyword evidence="5" id="KW-0687">Ribonucleoprotein</keyword>
<dbReference type="GO" id="GO:0005840">
    <property type="term" value="C:ribosome"/>
    <property type="evidence" value="ECO:0007669"/>
    <property type="project" value="UniProtKB-KW"/>
</dbReference>
<dbReference type="EMBL" id="KQ257450">
    <property type="protein sequence ID" value="KND04721.1"/>
    <property type="molecule type" value="Genomic_DNA"/>
</dbReference>
<dbReference type="InterPro" id="IPR001705">
    <property type="entry name" value="Ribosomal_bL33"/>
</dbReference>
<dbReference type="NCBIfam" id="TIGR01023">
    <property type="entry name" value="rpmG_bact"/>
    <property type="match status" value="1"/>
</dbReference>
<sequence length="69" mass="7890">MVFRSSKLMFVTVSVVKKAKARTVVLRLLSSAGTGFFYTTTRRRALPKLQLMKYDPIVNKHVLFVEGKK</sequence>
<dbReference type="Proteomes" id="UP000053201">
    <property type="component" value="Unassembled WGS sequence"/>
</dbReference>
<dbReference type="GO" id="GO:0003735">
    <property type="term" value="F:structural constituent of ribosome"/>
    <property type="evidence" value="ECO:0007669"/>
    <property type="project" value="InterPro"/>
</dbReference>
<dbReference type="RefSeq" id="XP_016612760.1">
    <property type="nucleotide sequence ID" value="XM_016756987.1"/>
</dbReference>
<comment type="subcellular location">
    <subcellularLocation>
        <location evidence="1">Mitochondrion</location>
    </subcellularLocation>
</comment>
<gene>
    <name evidence="7" type="ORF">SPPG_08847</name>
</gene>
<dbReference type="eggNOG" id="KOG3505">
    <property type="taxonomic scope" value="Eukaryota"/>
</dbReference>
<proteinExistence type="inferred from homology"/>
<evidence type="ECO:0000256" key="3">
    <source>
        <dbReference type="ARBA" id="ARBA00022980"/>
    </source>
</evidence>
<dbReference type="Pfam" id="PF00471">
    <property type="entry name" value="Ribosomal_L33"/>
    <property type="match status" value="1"/>
</dbReference>
<evidence type="ECO:0000313" key="8">
    <source>
        <dbReference type="Proteomes" id="UP000053201"/>
    </source>
</evidence>
<dbReference type="FunCoup" id="A0A0L0HTQ3">
    <property type="interactions" value="146"/>
</dbReference>
<comment type="similarity">
    <text evidence="2">Belongs to the bacterial ribosomal protein bL33 family.</text>
</comment>
<organism evidence="7 8">
    <name type="scientific">Spizellomyces punctatus (strain DAOM BR117)</name>
    <dbReference type="NCBI Taxonomy" id="645134"/>
    <lineage>
        <taxon>Eukaryota</taxon>
        <taxon>Fungi</taxon>
        <taxon>Fungi incertae sedis</taxon>
        <taxon>Chytridiomycota</taxon>
        <taxon>Chytridiomycota incertae sedis</taxon>
        <taxon>Chytridiomycetes</taxon>
        <taxon>Spizellomycetales</taxon>
        <taxon>Spizellomycetaceae</taxon>
        <taxon>Spizellomyces</taxon>
    </lineage>
</organism>
<dbReference type="InterPro" id="IPR011332">
    <property type="entry name" value="Ribosomal_zn-bd"/>
</dbReference>
<accession>A0A0L0HTQ3</accession>
<dbReference type="Gene3D" id="2.20.28.120">
    <property type="entry name" value="Ribosomal protein L33"/>
    <property type="match status" value="1"/>
</dbReference>
<dbReference type="GO" id="GO:0005739">
    <property type="term" value="C:mitochondrion"/>
    <property type="evidence" value="ECO:0007669"/>
    <property type="project" value="UniProtKB-SubCell"/>
</dbReference>
<keyword evidence="8" id="KW-1185">Reference proteome</keyword>
<dbReference type="PANTHER" id="PTHR47037">
    <property type="entry name" value="39S RIBOSOMAL PROTEIN L33, MITOCHONDRIAL"/>
    <property type="match status" value="1"/>
</dbReference>
<name>A0A0L0HTQ3_SPIPD</name>
<dbReference type="GO" id="GO:1990904">
    <property type="term" value="C:ribonucleoprotein complex"/>
    <property type="evidence" value="ECO:0007669"/>
    <property type="project" value="UniProtKB-KW"/>
</dbReference>
<evidence type="ECO:0000256" key="5">
    <source>
        <dbReference type="ARBA" id="ARBA00023274"/>
    </source>
</evidence>
<keyword evidence="3 7" id="KW-0689">Ribosomal protein</keyword>